<dbReference type="RefSeq" id="WP_114043531.1">
    <property type="nucleotide sequence ID" value="NZ_CP025198.1"/>
</dbReference>
<proteinExistence type="predicted"/>
<dbReference type="AlphaFoldDB" id="A0A344UQ22"/>
<dbReference type="Gene3D" id="3.10.520.10">
    <property type="entry name" value="ApbE-like domains"/>
    <property type="match status" value="1"/>
</dbReference>
<dbReference type="KEGG" id="acij:JS278_00173"/>
<organism evidence="1 2">
    <name type="scientific">Acidipropionibacterium virtanenii</name>
    <dbReference type="NCBI Taxonomy" id="2057246"/>
    <lineage>
        <taxon>Bacteria</taxon>
        <taxon>Bacillati</taxon>
        <taxon>Actinomycetota</taxon>
        <taxon>Actinomycetes</taxon>
        <taxon>Propionibacteriales</taxon>
        <taxon>Propionibacteriaceae</taxon>
        <taxon>Acidipropionibacterium</taxon>
    </lineage>
</organism>
<keyword evidence="2" id="KW-1185">Reference proteome</keyword>
<dbReference type="EMBL" id="CP025198">
    <property type="protein sequence ID" value="AXE37370.1"/>
    <property type="molecule type" value="Genomic_DNA"/>
</dbReference>
<dbReference type="Proteomes" id="UP000251995">
    <property type="component" value="Chromosome"/>
</dbReference>
<dbReference type="SUPFAM" id="SSF143631">
    <property type="entry name" value="ApbE-like"/>
    <property type="match status" value="1"/>
</dbReference>
<dbReference type="Pfam" id="PF02424">
    <property type="entry name" value="ApbE"/>
    <property type="match status" value="1"/>
</dbReference>
<evidence type="ECO:0000313" key="1">
    <source>
        <dbReference type="EMBL" id="AXE37370.1"/>
    </source>
</evidence>
<name>A0A344UQ22_9ACTN</name>
<sequence>MTTATTASGKFSIRRIDAPFTQRSVFDTPPVQGCVLATPSMQRRLPDAPLVRRCVFDVGDAAVSVTTSCRLDPRTYSQVLHAVRAEFTCTDRSRGGPDPRTVDPGVDLSGARAMAVDAAGRILVAAGIENWCVTAGGDVLTCGPAPVHGEPWAVGITEPGGDALISQAVCRGDLRAVSTVTADSLDAAAGTLFSQVTVVAPDIMTARLLAAGIRDGDSSDLLLAIARGCEVLAFTADGRAWASSAFRA</sequence>
<evidence type="ECO:0000313" key="2">
    <source>
        <dbReference type="Proteomes" id="UP000251995"/>
    </source>
</evidence>
<dbReference type="InterPro" id="IPR024932">
    <property type="entry name" value="ApbE"/>
</dbReference>
<accession>A0A344UQ22</accession>
<dbReference type="OrthoDB" id="9778595at2"/>
<protein>
    <submittedName>
        <fullName evidence="1">Uncharacterized protein</fullName>
    </submittedName>
</protein>
<reference evidence="1 2" key="1">
    <citation type="submission" date="2017-12" db="EMBL/GenBank/DDBJ databases">
        <title>The whole genome sequence of the Acidipropionibacterium virtanenii sp. nov. type strain JS278.</title>
        <authorList>
            <person name="Laine P."/>
            <person name="Deptula P."/>
            <person name="Varmanen P."/>
            <person name="Auvinen P."/>
        </authorList>
    </citation>
    <scope>NUCLEOTIDE SEQUENCE [LARGE SCALE GENOMIC DNA]</scope>
    <source>
        <strain evidence="1 2">JS278</strain>
    </source>
</reference>
<dbReference type="InterPro" id="IPR003374">
    <property type="entry name" value="ApbE-like_sf"/>
</dbReference>
<gene>
    <name evidence="1" type="ORF">JS278_00173</name>
</gene>